<evidence type="ECO:0000256" key="2">
    <source>
        <dbReference type="SAM" id="MobiDB-lite"/>
    </source>
</evidence>
<keyword evidence="1" id="KW-0863">Zinc-finger</keyword>
<accession>A0A7K6BAN0</accession>
<dbReference type="PANTHER" id="PTHR31569">
    <property type="entry name" value="SWIM-TYPE DOMAIN-CONTAINING PROTEIN"/>
    <property type="match status" value="1"/>
</dbReference>
<dbReference type="Pfam" id="PF19286">
    <property type="entry name" value="ZSWIM1-3_C"/>
    <property type="match status" value="1"/>
</dbReference>
<feature type="domain" description="SWIM-type" evidence="3">
    <location>
        <begin position="199"/>
        <end position="241"/>
    </location>
</feature>
<proteinExistence type="predicted"/>
<organism evidence="4 5">
    <name type="scientific">Upupa epops</name>
    <name type="common">Eurasian hoopoe</name>
    <dbReference type="NCBI Taxonomy" id="57439"/>
    <lineage>
        <taxon>Eukaryota</taxon>
        <taxon>Metazoa</taxon>
        <taxon>Chordata</taxon>
        <taxon>Craniata</taxon>
        <taxon>Vertebrata</taxon>
        <taxon>Euteleostomi</taxon>
        <taxon>Archelosauria</taxon>
        <taxon>Archosauria</taxon>
        <taxon>Dinosauria</taxon>
        <taxon>Saurischia</taxon>
        <taxon>Theropoda</taxon>
        <taxon>Coelurosauria</taxon>
        <taxon>Aves</taxon>
        <taxon>Neognathae</taxon>
        <taxon>Neoaves</taxon>
        <taxon>Telluraves</taxon>
        <taxon>Coraciimorphae</taxon>
        <taxon>Bucerotiformes</taxon>
        <taxon>Upupidae</taxon>
        <taxon>Upupa</taxon>
    </lineage>
</organism>
<dbReference type="Proteomes" id="UP000544127">
    <property type="component" value="Unassembled WGS sequence"/>
</dbReference>
<dbReference type="InterPro" id="IPR052579">
    <property type="entry name" value="Zinc_finger_SWIM"/>
</dbReference>
<sequence>RDLEVVIAGLSKIFSAELCLERCITSLGQYYQQCVFKNLPDDRPAQTTPQSLPAPRLSFTLPCQDQSLQCPIQASAQQQQLVPVFSTMTKVPVIAVQSLPAAPQLLAAIQHQPESPRPLLQSELTSPQFTLDPSSAMGEPESIENTDKGSMEEINRRTEQCIEQSLSEICTEPAARLCLSEFAVVQKSVQVISVAEDDFSVQILEDAHSVRLKDTRSCTCHFSQTFQLPCRHILALLRSEKKTLQPDMLGAQWQKGQNVHHAEQDSADGLLEILESSWDESLDKSLLVSFLIAEVSRLLACCSGKEFECRYRTLRELADSWIGPYVVVKL</sequence>
<dbReference type="InterPro" id="IPR007527">
    <property type="entry name" value="Znf_SWIM"/>
</dbReference>
<evidence type="ECO:0000259" key="3">
    <source>
        <dbReference type="PROSITE" id="PS50966"/>
    </source>
</evidence>
<keyword evidence="1" id="KW-0479">Metal-binding</keyword>
<dbReference type="InterPro" id="IPR045563">
    <property type="entry name" value="ZSWIM1/3_C"/>
</dbReference>
<dbReference type="Pfam" id="PF04434">
    <property type="entry name" value="SWIM"/>
    <property type="match status" value="1"/>
</dbReference>
<feature type="non-terminal residue" evidence="4">
    <location>
        <position position="1"/>
    </location>
</feature>
<keyword evidence="1" id="KW-0862">Zinc</keyword>
<gene>
    <name evidence="4" type="primary">Zswim1</name>
    <name evidence="4" type="ORF">UPUEPO_R15166</name>
</gene>
<reference evidence="4 5" key="1">
    <citation type="submission" date="2019-09" db="EMBL/GenBank/DDBJ databases">
        <title>Bird 10,000 Genomes (B10K) Project - Family phase.</title>
        <authorList>
            <person name="Zhang G."/>
        </authorList>
    </citation>
    <scope>NUCLEOTIDE SEQUENCE [LARGE SCALE GENOMIC DNA]</scope>
    <source>
        <strain evidence="4">B10K-DU-012-37</strain>
    </source>
</reference>
<dbReference type="OrthoDB" id="124789at2759"/>
<evidence type="ECO:0000256" key="1">
    <source>
        <dbReference type="PROSITE-ProRule" id="PRU00325"/>
    </source>
</evidence>
<dbReference type="PROSITE" id="PS50966">
    <property type="entry name" value="ZF_SWIM"/>
    <property type="match status" value="1"/>
</dbReference>
<dbReference type="EMBL" id="VZRI01011493">
    <property type="protein sequence ID" value="NWU99352.1"/>
    <property type="molecule type" value="Genomic_DNA"/>
</dbReference>
<feature type="non-terminal residue" evidence="4">
    <location>
        <position position="330"/>
    </location>
</feature>
<feature type="region of interest" description="Disordered" evidence="2">
    <location>
        <begin position="128"/>
        <end position="151"/>
    </location>
</feature>
<evidence type="ECO:0000313" key="4">
    <source>
        <dbReference type="EMBL" id="NWU99352.1"/>
    </source>
</evidence>
<dbReference type="GO" id="GO:0008270">
    <property type="term" value="F:zinc ion binding"/>
    <property type="evidence" value="ECO:0007669"/>
    <property type="project" value="UniProtKB-KW"/>
</dbReference>
<evidence type="ECO:0000313" key="5">
    <source>
        <dbReference type="Proteomes" id="UP000544127"/>
    </source>
</evidence>
<comment type="caution">
    <text evidence="4">The sequence shown here is derived from an EMBL/GenBank/DDBJ whole genome shotgun (WGS) entry which is preliminary data.</text>
</comment>
<name>A0A7K6BAN0_UPUEP</name>
<dbReference type="AlphaFoldDB" id="A0A7K6BAN0"/>
<keyword evidence="5" id="KW-1185">Reference proteome</keyword>
<dbReference type="PANTHER" id="PTHR31569:SF0">
    <property type="entry name" value="ZINC FINGER SWIM DOMAIN-CONTAINING PROTEIN 1"/>
    <property type="match status" value="1"/>
</dbReference>
<protein>
    <submittedName>
        <fullName evidence="4">ZSWM1 protein</fullName>
    </submittedName>
</protein>